<organism evidence="11 13">
    <name type="scientific">Didymodactylos carnosus</name>
    <dbReference type="NCBI Taxonomy" id="1234261"/>
    <lineage>
        <taxon>Eukaryota</taxon>
        <taxon>Metazoa</taxon>
        <taxon>Spiralia</taxon>
        <taxon>Gnathifera</taxon>
        <taxon>Rotifera</taxon>
        <taxon>Eurotatoria</taxon>
        <taxon>Bdelloidea</taxon>
        <taxon>Philodinida</taxon>
        <taxon>Philodinidae</taxon>
        <taxon>Didymodactylos</taxon>
    </lineage>
</organism>
<dbReference type="InterPro" id="IPR011527">
    <property type="entry name" value="ABC1_TM_dom"/>
</dbReference>
<dbReference type="InterPro" id="IPR027417">
    <property type="entry name" value="P-loop_NTPase"/>
</dbReference>
<dbReference type="GO" id="GO:0005524">
    <property type="term" value="F:ATP binding"/>
    <property type="evidence" value="ECO:0007669"/>
    <property type="project" value="UniProtKB-KW"/>
</dbReference>
<feature type="transmembrane region" description="Helical" evidence="8">
    <location>
        <begin position="361"/>
        <end position="389"/>
    </location>
</feature>
<keyword evidence="2" id="KW-0813">Transport</keyword>
<evidence type="ECO:0000256" key="8">
    <source>
        <dbReference type="SAM" id="Phobius"/>
    </source>
</evidence>
<evidence type="ECO:0000259" key="9">
    <source>
        <dbReference type="PROSITE" id="PS50893"/>
    </source>
</evidence>
<dbReference type="Proteomes" id="UP000682733">
    <property type="component" value="Unassembled WGS sequence"/>
</dbReference>
<protein>
    <submittedName>
        <fullName evidence="11">Uncharacterized protein</fullName>
    </submittedName>
</protein>
<dbReference type="EMBL" id="CAJNOK010007781">
    <property type="protein sequence ID" value="CAF1044406.1"/>
    <property type="molecule type" value="Genomic_DNA"/>
</dbReference>
<evidence type="ECO:0000313" key="12">
    <source>
        <dbReference type="EMBL" id="CAF3812526.1"/>
    </source>
</evidence>
<keyword evidence="5" id="KW-0067">ATP-binding</keyword>
<feature type="domain" description="ABC transmembrane type-1" evidence="10">
    <location>
        <begin position="288"/>
        <end position="494"/>
    </location>
</feature>
<evidence type="ECO:0000256" key="1">
    <source>
        <dbReference type="ARBA" id="ARBA00004141"/>
    </source>
</evidence>
<feature type="transmembrane region" description="Helical" evidence="8">
    <location>
        <begin position="463"/>
        <end position="485"/>
    </location>
</feature>
<dbReference type="Gene3D" id="1.20.1560.10">
    <property type="entry name" value="ABC transporter type 1, transmembrane domain"/>
    <property type="match status" value="3"/>
</dbReference>
<evidence type="ECO:0000256" key="7">
    <source>
        <dbReference type="ARBA" id="ARBA00023136"/>
    </source>
</evidence>
<dbReference type="PANTHER" id="PTHR24221">
    <property type="entry name" value="ATP-BINDING CASSETTE SUB-FAMILY B"/>
    <property type="match status" value="1"/>
</dbReference>
<dbReference type="PROSITE" id="PS50929">
    <property type="entry name" value="ABC_TM1F"/>
    <property type="match status" value="1"/>
</dbReference>
<evidence type="ECO:0000256" key="6">
    <source>
        <dbReference type="ARBA" id="ARBA00022989"/>
    </source>
</evidence>
<evidence type="ECO:0000256" key="3">
    <source>
        <dbReference type="ARBA" id="ARBA00022692"/>
    </source>
</evidence>
<evidence type="ECO:0000256" key="5">
    <source>
        <dbReference type="ARBA" id="ARBA00022840"/>
    </source>
</evidence>
<evidence type="ECO:0000313" key="11">
    <source>
        <dbReference type="EMBL" id="CAF1044406.1"/>
    </source>
</evidence>
<comment type="caution">
    <text evidence="11">The sequence shown here is derived from an EMBL/GenBank/DDBJ whole genome shotgun (WGS) entry which is preliminary data.</text>
</comment>
<dbReference type="PROSITE" id="PS00211">
    <property type="entry name" value="ABC_TRANSPORTER_1"/>
    <property type="match status" value="1"/>
</dbReference>
<dbReference type="Pfam" id="PF00664">
    <property type="entry name" value="ABC_membrane"/>
    <property type="match status" value="1"/>
</dbReference>
<dbReference type="InterPro" id="IPR017871">
    <property type="entry name" value="ABC_transporter-like_CS"/>
</dbReference>
<dbReference type="GO" id="GO:0016324">
    <property type="term" value="C:apical plasma membrane"/>
    <property type="evidence" value="ECO:0007669"/>
    <property type="project" value="TreeGrafter"/>
</dbReference>
<evidence type="ECO:0000313" key="13">
    <source>
        <dbReference type="Proteomes" id="UP000677228"/>
    </source>
</evidence>
<dbReference type="Pfam" id="PF00005">
    <property type="entry name" value="ABC_tran"/>
    <property type="match status" value="2"/>
</dbReference>
<name>A0A8S2E021_9BILA</name>
<dbReference type="PROSITE" id="PS50893">
    <property type="entry name" value="ABC_TRANSPORTER_2"/>
    <property type="match status" value="1"/>
</dbReference>
<proteinExistence type="predicted"/>
<keyword evidence="6 8" id="KW-1133">Transmembrane helix</keyword>
<dbReference type="SUPFAM" id="SSF90123">
    <property type="entry name" value="ABC transporter transmembrane region"/>
    <property type="match status" value="1"/>
</dbReference>
<keyword evidence="3 8" id="KW-0812">Transmembrane</keyword>
<dbReference type="CDD" id="cd18578">
    <property type="entry name" value="ABC_6TM_Pgp_ABCB1_D2_like"/>
    <property type="match status" value="1"/>
</dbReference>
<dbReference type="FunFam" id="3.40.50.300:FF:000604">
    <property type="entry name" value="ABC transporter B family member 28"/>
    <property type="match status" value="1"/>
</dbReference>
<accession>A0A8S2E021</accession>
<dbReference type="Gene3D" id="3.40.50.300">
    <property type="entry name" value="P-loop containing nucleotide triphosphate hydrolases"/>
    <property type="match status" value="2"/>
</dbReference>
<dbReference type="GO" id="GO:0140359">
    <property type="term" value="F:ABC-type transporter activity"/>
    <property type="evidence" value="ECO:0007669"/>
    <property type="project" value="InterPro"/>
</dbReference>
<evidence type="ECO:0000256" key="2">
    <source>
        <dbReference type="ARBA" id="ARBA00022448"/>
    </source>
</evidence>
<keyword evidence="7 8" id="KW-0472">Membrane</keyword>
<feature type="domain" description="ABC transporter" evidence="9">
    <location>
        <begin position="1"/>
        <end position="198"/>
    </location>
</feature>
<keyword evidence="4" id="KW-0547">Nucleotide-binding</keyword>
<dbReference type="AlphaFoldDB" id="A0A8S2E021"/>
<dbReference type="InterPro" id="IPR003439">
    <property type="entry name" value="ABC_transporter-like_ATP-bd"/>
</dbReference>
<dbReference type="GO" id="GO:0005737">
    <property type="term" value="C:cytoplasm"/>
    <property type="evidence" value="ECO:0007669"/>
    <property type="project" value="UniProtKB-ARBA"/>
</dbReference>
<reference evidence="11" key="1">
    <citation type="submission" date="2021-02" db="EMBL/GenBank/DDBJ databases">
        <authorList>
            <person name="Nowell W R."/>
        </authorList>
    </citation>
    <scope>NUCLEOTIDE SEQUENCE</scope>
</reference>
<dbReference type="GO" id="GO:0016887">
    <property type="term" value="F:ATP hydrolysis activity"/>
    <property type="evidence" value="ECO:0007669"/>
    <property type="project" value="InterPro"/>
</dbReference>
<gene>
    <name evidence="11" type="ORF">OVA965_LOCUS16650</name>
    <name evidence="12" type="ORF">TMI583_LOCUS16660</name>
</gene>
<dbReference type="InterPro" id="IPR039421">
    <property type="entry name" value="Type_1_exporter"/>
</dbReference>
<evidence type="ECO:0000259" key="10">
    <source>
        <dbReference type="PROSITE" id="PS50929"/>
    </source>
</evidence>
<feature type="non-terminal residue" evidence="11">
    <location>
        <position position="1"/>
    </location>
</feature>
<dbReference type="SUPFAM" id="SSF52540">
    <property type="entry name" value="P-loop containing nucleoside triphosphate hydrolases"/>
    <property type="match status" value="2"/>
</dbReference>
<sequence length="666" mass="76231">STCIQLLQQFYRPTTGHIFIDNLSIDKYNLQWYRQQLAIVSQEAVLFSTTIKKNLLYGTTDPKNVTQNEIEEICKDVNIHHFIMKLPFGYDTVIDQNFLSGGQKQLICLARALLKRPKILLLDEFTSALDNENESLLQELLAQKAVTKDRTTIIISHRLSSIRNANNIIVLDHGTLIEQGNHQSLMDTHGIYYDLIQQQQQDFDCLPSNNNDVESSSINQRNSQNLNSVFSPLFEILNNNNKPRQNYKETHLPFLAVLKMNKPEWLYILFGCFVCLINGGLQPTHGVIISKLIFNFLFACSGENLTERLRSKLFEIYLKQDLAWFDHPTNNVGALCTRLANETTVIQAACIFTFLLRSERIIMCVGILISLLYSWEVTLVLFGFLPFIIGAGCLDIKLFNDDYLKKDNKVLEEISKIRTEVTENIRTVKQLTSEEHFYQNYCSLLDSLYKSARNRSHLKGLQFGFTNAIIFFAQAVLVAFSAFMIKRNRMTFEDSLVSPDYGKAMNASKQMLKLFNRQPVIDQSSINGDIIDNFNGEIVFDIKNFSYPSRPQMKILDNFQLKISPGQKVALLGKNGCGKSTVIQLLERFYDSNAGSVFIDSVDIRNINLQWLRSKICYISQQPVLFDGTIEENIAYGDLTRTIDRQEIIDAAKQSNAHKFIEKLPQ</sequence>
<evidence type="ECO:0000256" key="4">
    <source>
        <dbReference type="ARBA" id="ARBA00022741"/>
    </source>
</evidence>
<comment type="subcellular location">
    <subcellularLocation>
        <location evidence="1">Membrane</location>
        <topology evidence="1">Multi-pass membrane protein</topology>
    </subcellularLocation>
</comment>
<dbReference type="PANTHER" id="PTHR24221:SF636">
    <property type="entry name" value="BILE SALT EXPORT PUMP"/>
    <property type="match status" value="1"/>
</dbReference>
<feature type="non-terminal residue" evidence="11">
    <location>
        <position position="666"/>
    </location>
</feature>
<dbReference type="Proteomes" id="UP000677228">
    <property type="component" value="Unassembled WGS sequence"/>
</dbReference>
<dbReference type="InterPro" id="IPR036640">
    <property type="entry name" value="ABC1_TM_sf"/>
</dbReference>
<dbReference type="EMBL" id="CAJOBA010007793">
    <property type="protein sequence ID" value="CAF3812526.1"/>
    <property type="molecule type" value="Genomic_DNA"/>
</dbReference>